<dbReference type="InterPro" id="IPR005162">
    <property type="entry name" value="Retrotrans_gag_dom"/>
</dbReference>
<organism evidence="3 4">
    <name type="scientific">Oryza meyeriana var. granulata</name>
    <dbReference type="NCBI Taxonomy" id="110450"/>
    <lineage>
        <taxon>Eukaryota</taxon>
        <taxon>Viridiplantae</taxon>
        <taxon>Streptophyta</taxon>
        <taxon>Embryophyta</taxon>
        <taxon>Tracheophyta</taxon>
        <taxon>Spermatophyta</taxon>
        <taxon>Magnoliopsida</taxon>
        <taxon>Liliopsida</taxon>
        <taxon>Poales</taxon>
        <taxon>Poaceae</taxon>
        <taxon>BOP clade</taxon>
        <taxon>Oryzoideae</taxon>
        <taxon>Oryzeae</taxon>
        <taxon>Oryzinae</taxon>
        <taxon>Oryza</taxon>
        <taxon>Oryza meyeriana</taxon>
    </lineage>
</organism>
<gene>
    <name evidence="3" type="ORF">E2562_030021</name>
</gene>
<evidence type="ECO:0000313" key="4">
    <source>
        <dbReference type="Proteomes" id="UP000479710"/>
    </source>
</evidence>
<dbReference type="Proteomes" id="UP000479710">
    <property type="component" value="Unassembled WGS sequence"/>
</dbReference>
<evidence type="ECO:0000313" key="3">
    <source>
        <dbReference type="EMBL" id="KAF0919601.1"/>
    </source>
</evidence>
<name>A0A6G1E4L1_9ORYZ</name>
<sequence length="259" mass="29247">MENELRALRQASREGVGRATPGSSAVVAMGQDEPTTGGPKSGVSLKEWMGMKLDNFDGSSTPVQTADWQSYVEDKMEAFEVLAQDRVRYGTQLPKGEAQIWWKGVQSARTATHGPLFWAEFVRQFERRFYPATFLDKMKLDLNNYVQDKKTMAKYEIGFNQIVHFVPHVAHDEVEKTRQFRQGLKLAIRHVLGAFTIIDFHAMVKQALGVEMQLMYTADLYKSSGVWGLLVASCHYSFDPRGSLGSYISCSYCGSLFFD</sequence>
<feature type="region of interest" description="Disordered" evidence="1">
    <location>
        <begin position="1"/>
        <end position="40"/>
    </location>
</feature>
<evidence type="ECO:0000259" key="2">
    <source>
        <dbReference type="Pfam" id="PF03732"/>
    </source>
</evidence>
<proteinExistence type="predicted"/>
<feature type="compositionally biased region" description="Basic and acidic residues" evidence="1">
    <location>
        <begin position="1"/>
        <end position="16"/>
    </location>
</feature>
<dbReference type="Pfam" id="PF03732">
    <property type="entry name" value="Retrotrans_gag"/>
    <property type="match status" value="1"/>
</dbReference>
<dbReference type="OrthoDB" id="690704at2759"/>
<keyword evidence="4" id="KW-1185">Reference proteome</keyword>
<feature type="domain" description="Retrotransposon gag" evidence="2">
    <location>
        <begin position="95"/>
        <end position="185"/>
    </location>
</feature>
<dbReference type="AlphaFoldDB" id="A0A6G1E4L1"/>
<comment type="caution">
    <text evidence="3">The sequence shown here is derived from an EMBL/GenBank/DDBJ whole genome shotgun (WGS) entry which is preliminary data.</text>
</comment>
<evidence type="ECO:0000256" key="1">
    <source>
        <dbReference type="SAM" id="MobiDB-lite"/>
    </source>
</evidence>
<dbReference type="EMBL" id="SPHZ02000005">
    <property type="protein sequence ID" value="KAF0919601.1"/>
    <property type="molecule type" value="Genomic_DNA"/>
</dbReference>
<reference evidence="3 4" key="1">
    <citation type="submission" date="2019-11" db="EMBL/GenBank/DDBJ databases">
        <title>Whole genome sequence of Oryza granulata.</title>
        <authorList>
            <person name="Li W."/>
        </authorList>
    </citation>
    <scope>NUCLEOTIDE SEQUENCE [LARGE SCALE GENOMIC DNA]</scope>
    <source>
        <strain evidence="4">cv. Menghai</strain>
        <tissue evidence="3">Leaf</tissue>
    </source>
</reference>
<protein>
    <recommendedName>
        <fullName evidence="2">Retrotransposon gag domain-containing protein</fullName>
    </recommendedName>
</protein>
<accession>A0A6G1E4L1</accession>